<protein>
    <submittedName>
        <fullName evidence="1">Uncharacterized protein</fullName>
    </submittedName>
</protein>
<proteinExistence type="predicted"/>
<dbReference type="RefSeq" id="WP_179489232.1">
    <property type="nucleotide sequence ID" value="NZ_JACCBV010000001.1"/>
</dbReference>
<evidence type="ECO:0000313" key="2">
    <source>
        <dbReference type="Proteomes" id="UP000576969"/>
    </source>
</evidence>
<comment type="caution">
    <text evidence="1">The sequence shown here is derived from an EMBL/GenBank/DDBJ whole genome shotgun (WGS) entry which is preliminary data.</text>
</comment>
<keyword evidence="2" id="KW-1185">Reference proteome</keyword>
<dbReference type="EMBL" id="JACCBV010000001">
    <property type="protein sequence ID" value="NYE19719.1"/>
    <property type="molecule type" value="Genomic_DNA"/>
</dbReference>
<accession>A0A7Y9KLG5</accession>
<dbReference type="Proteomes" id="UP000576969">
    <property type="component" value="Unassembled WGS sequence"/>
</dbReference>
<reference evidence="1 2" key="1">
    <citation type="submission" date="2020-07" db="EMBL/GenBank/DDBJ databases">
        <title>Sequencing the genomes of 1000 actinobacteria strains.</title>
        <authorList>
            <person name="Klenk H.-P."/>
        </authorList>
    </citation>
    <scope>NUCLEOTIDE SEQUENCE [LARGE SCALE GENOMIC DNA]</scope>
    <source>
        <strain evidence="1 2">DSM 24662</strain>
    </source>
</reference>
<gene>
    <name evidence="1" type="ORF">BJ991_001747</name>
</gene>
<organism evidence="1 2">
    <name type="scientific">Microbacterium immunditiarum</name>
    <dbReference type="NCBI Taxonomy" id="337480"/>
    <lineage>
        <taxon>Bacteria</taxon>
        <taxon>Bacillati</taxon>
        <taxon>Actinomycetota</taxon>
        <taxon>Actinomycetes</taxon>
        <taxon>Micrococcales</taxon>
        <taxon>Microbacteriaceae</taxon>
        <taxon>Microbacterium</taxon>
    </lineage>
</organism>
<dbReference type="AlphaFoldDB" id="A0A7Y9KLG5"/>
<sequence length="69" mass="7404">MSAYDPLALFLLEQQGLTRELEHRRRIRELGLGRARGPRRGGEGEADAALRPAAAVNAGGRGRLLPGDA</sequence>
<evidence type="ECO:0000313" key="1">
    <source>
        <dbReference type="EMBL" id="NYE19719.1"/>
    </source>
</evidence>
<name>A0A7Y9KLG5_9MICO</name>